<gene>
    <name evidence="1" type="ordered locus">Desde_3204</name>
</gene>
<reference evidence="1 2" key="2">
    <citation type="journal article" date="2015" name="J. Bacteriol.">
        <title>Genomic, proteomic, and biochemical analysis of the organohalide respiratory pathway in Desulfitobacterium dehalogenans.</title>
        <authorList>
            <person name="Kruse T."/>
            <person name="van de Pas B.A."/>
            <person name="Atteia A."/>
            <person name="Krab K."/>
            <person name="Hagen W.R."/>
            <person name="Goodwin L."/>
            <person name="Chain P."/>
            <person name="Boeren S."/>
            <person name="Maphosa F."/>
            <person name="Schraa G."/>
            <person name="de Vos W.M."/>
            <person name="van der Oost J."/>
            <person name="Smidt H."/>
            <person name="Stams A.J."/>
        </authorList>
    </citation>
    <scope>NUCLEOTIDE SEQUENCE [LARGE SCALE GENOMIC DNA]</scope>
    <source>
        <strain evidence="2">ATCC 51507 / DSM 9161 / JW/IU-DC1</strain>
    </source>
</reference>
<organism evidence="1 2">
    <name type="scientific">Desulfitobacterium dehalogenans (strain ATCC 51507 / DSM 9161 / JW/IU-DC1)</name>
    <dbReference type="NCBI Taxonomy" id="756499"/>
    <lineage>
        <taxon>Bacteria</taxon>
        <taxon>Bacillati</taxon>
        <taxon>Bacillota</taxon>
        <taxon>Clostridia</taxon>
        <taxon>Eubacteriales</taxon>
        <taxon>Desulfitobacteriaceae</taxon>
        <taxon>Desulfitobacterium</taxon>
    </lineage>
</organism>
<protein>
    <submittedName>
        <fullName evidence="1">Uncharacterized protein</fullName>
    </submittedName>
</protein>
<sequence>MLKEIKPGRKYFVINIDEPYAEHIYEILKAGQIAKGEWPEGDINFEEWKRITFNKPIKEGEILWNF</sequence>
<dbReference type="KEGG" id="ddh:Desde_3204"/>
<name>I4AC10_DESDJ</name>
<accession>I4AC10</accession>
<dbReference type="EMBL" id="CP003348">
    <property type="protein sequence ID" value="AFM01495.1"/>
    <property type="molecule type" value="Genomic_DNA"/>
</dbReference>
<dbReference type="RefSeq" id="WP_014794975.1">
    <property type="nucleotide sequence ID" value="NC_018017.1"/>
</dbReference>
<dbReference type="STRING" id="756499.Desde_3204"/>
<dbReference type="AlphaFoldDB" id="I4AC10"/>
<dbReference type="HOGENOM" id="CLU_2824057_0_0_9"/>
<dbReference type="Proteomes" id="UP000006053">
    <property type="component" value="Chromosome"/>
</dbReference>
<dbReference type="OrthoDB" id="9955460at2"/>
<evidence type="ECO:0000313" key="2">
    <source>
        <dbReference type="Proteomes" id="UP000006053"/>
    </source>
</evidence>
<proteinExistence type="predicted"/>
<evidence type="ECO:0000313" key="1">
    <source>
        <dbReference type="EMBL" id="AFM01495.1"/>
    </source>
</evidence>
<reference evidence="2" key="1">
    <citation type="submission" date="2012-06" db="EMBL/GenBank/DDBJ databases">
        <title>Complete sequence of Desulfitobacterium dehalogenans ATCC 51507.</title>
        <authorList>
            <person name="Lucas S."/>
            <person name="Han J."/>
            <person name="Lapidus A."/>
            <person name="Cheng J.-F."/>
            <person name="Goodwin L."/>
            <person name="Pitluck S."/>
            <person name="Peters L."/>
            <person name="Ovchinnikova G."/>
            <person name="Teshima H."/>
            <person name="Detter J.C."/>
            <person name="Han C."/>
            <person name="Tapia R."/>
            <person name="Land M."/>
            <person name="Hauser L."/>
            <person name="Kyrpides N."/>
            <person name="Ivanova N."/>
            <person name="Pagani I."/>
            <person name="Kruse T."/>
            <person name="de Vos W.M."/>
            <person name="Smidt H."/>
            <person name="Woyke T."/>
        </authorList>
    </citation>
    <scope>NUCLEOTIDE SEQUENCE [LARGE SCALE GENOMIC DNA]</scope>
    <source>
        <strain evidence="2">ATCC 51507 / DSM 9161 / JW/IU-DC1</strain>
    </source>
</reference>
<keyword evidence="2" id="KW-1185">Reference proteome</keyword>